<feature type="transmembrane region" description="Helical" evidence="1">
    <location>
        <begin position="12"/>
        <end position="31"/>
    </location>
</feature>
<dbReference type="RefSeq" id="WP_119202069.1">
    <property type="nucleotide sequence ID" value="NZ_CABIWG010000005.1"/>
</dbReference>
<evidence type="ECO:0000313" key="3">
    <source>
        <dbReference type="Proteomes" id="UP000283295"/>
    </source>
</evidence>
<proteinExistence type="predicted"/>
<organism evidence="2 3">
    <name type="scientific">Coprococcus eutactus</name>
    <dbReference type="NCBI Taxonomy" id="33043"/>
    <lineage>
        <taxon>Bacteria</taxon>
        <taxon>Bacillati</taxon>
        <taxon>Bacillota</taxon>
        <taxon>Clostridia</taxon>
        <taxon>Lachnospirales</taxon>
        <taxon>Lachnospiraceae</taxon>
        <taxon>Coprococcus</taxon>
    </lineage>
</organism>
<comment type="caution">
    <text evidence="2">The sequence shown here is derived from an EMBL/GenBank/DDBJ whole genome shotgun (WGS) entry which is preliminary data.</text>
</comment>
<feature type="transmembrane region" description="Helical" evidence="1">
    <location>
        <begin position="127"/>
        <end position="149"/>
    </location>
</feature>
<dbReference type="Proteomes" id="UP000283295">
    <property type="component" value="Unassembled WGS sequence"/>
</dbReference>
<gene>
    <name evidence="2" type="ORF">DWX94_02575</name>
</gene>
<keyword evidence="1" id="KW-0812">Transmembrane</keyword>
<feature type="transmembrane region" description="Helical" evidence="1">
    <location>
        <begin position="156"/>
        <end position="176"/>
    </location>
</feature>
<sequence length="235" mass="27582">MKISVRHNRKLIWCAYLCIYLIIFLVMRCSQRKELGLEQMYTDLYLEGNVIGLYALVFCLFLIPLCSMWHMDIVAVRCSSVTSHMWLIIRQIFFRSVSFSMVLGIGSYFIIGTSVPDWWEKENVRYILIQTLLQGIGWIEIGMLFVLIFSYTCNAVWTFLLDYIVFVLFNSSVFVPRMENVAHYTRLYYMMFHIDVLSSVAEIVSVTAMNIVIILIMMAVLYRKTATMQYLPKIK</sequence>
<dbReference type="EMBL" id="QRVK01000003">
    <property type="protein sequence ID" value="RGS43962.1"/>
    <property type="molecule type" value="Genomic_DNA"/>
</dbReference>
<feature type="transmembrane region" description="Helical" evidence="1">
    <location>
        <begin position="196"/>
        <end position="222"/>
    </location>
</feature>
<keyword evidence="1" id="KW-0472">Membrane</keyword>
<feature type="transmembrane region" description="Helical" evidence="1">
    <location>
        <begin position="51"/>
        <end position="71"/>
    </location>
</feature>
<dbReference type="AlphaFoldDB" id="A0A3R5ZQD0"/>
<protein>
    <submittedName>
        <fullName evidence="2">Uncharacterized protein</fullName>
    </submittedName>
</protein>
<evidence type="ECO:0000256" key="1">
    <source>
        <dbReference type="SAM" id="Phobius"/>
    </source>
</evidence>
<accession>A0A3R5ZQD0</accession>
<evidence type="ECO:0000313" key="2">
    <source>
        <dbReference type="EMBL" id="RGS43962.1"/>
    </source>
</evidence>
<feature type="transmembrane region" description="Helical" evidence="1">
    <location>
        <begin position="92"/>
        <end position="115"/>
    </location>
</feature>
<name>A0A3R5ZQD0_9FIRM</name>
<keyword evidence="1" id="KW-1133">Transmembrane helix</keyword>
<reference evidence="2 3" key="1">
    <citation type="submission" date="2018-08" db="EMBL/GenBank/DDBJ databases">
        <title>A genome reference for cultivated species of the human gut microbiota.</title>
        <authorList>
            <person name="Zou Y."/>
            <person name="Xue W."/>
            <person name="Luo G."/>
        </authorList>
    </citation>
    <scope>NUCLEOTIDE SEQUENCE [LARGE SCALE GENOMIC DNA]</scope>
    <source>
        <strain evidence="2 3">AF22-21</strain>
    </source>
</reference>